<feature type="domain" description="Acyl-CoA dehydrogenase/oxidase N-terminal" evidence="9">
    <location>
        <begin position="16"/>
        <end position="126"/>
    </location>
</feature>
<name>A0ABP4E044_9ACTN</name>
<protein>
    <recommendedName>
        <fullName evidence="12">Acyl-CoA dehydrogenase</fullName>
    </recommendedName>
</protein>
<dbReference type="RefSeq" id="WP_344623934.1">
    <property type="nucleotide sequence ID" value="NZ_BAAALD010000022.1"/>
</dbReference>
<dbReference type="InterPro" id="IPR013786">
    <property type="entry name" value="AcylCoA_DH/ox_N"/>
</dbReference>
<dbReference type="Pfam" id="PF02771">
    <property type="entry name" value="Acyl-CoA_dh_N"/>
    <property type="match status" value="2"/>
</dbReference>
<dbReference type="InterPro" id="IPR009075">
    <property type="entry name" value="AcylCo_DH/oxidase_C"/>
</dbReference>
<evidence type="ECO:0000313" key="11">
    <source>
        <dbReference type="Proteomes" id="UP001499987"/>
    </source>
</evidence>
<keyword evidence="3 6" id="KW-0285">Flavoprotein</keyword>
<sequence length="658" mass="68706">MDHSTGHPPTADGLDAFRRDVRERLAGPAVRAALDAWRAAPGPDADERPLYRELGRQGLLAPDWPVEYGGRGLGRAEAAALYEELVRAGIPDTLHVNTVQIVGLFLLMAGTPEQKAAHLPAIAAGERFASVLYTEPETGSDLAALRTTAVRDTTSEPADGWRLDGTKVFSLKSDRTHLGLCAARTGPTDGRYHGISLFLVDLAAEGVHRSVIPGLADEQFHRVELRGVRVGADALVGTEHQGWPLLTQALAVERTGLDYALKAERWYRAVLAQGLDRPEEIARYGAAVDAAALFAARLTAGVLAPADGGGHTAEVDEPLSAAAKYHTSELAQEIAGWAAAHGLSTPGTDPGLEAGYREAPGLTLSAGTSEVMLQVVAGAGALDPGDDLLQQQLRQAVRKLLDRAVTERPRPGVRDAPAEDGPDCPSWPALTELGAPLFEVPAESGGLDLGLAAATVVAEELGRAALRGPYLDTAAALDLLDPDAVGPAAEAACAGTPLPAPTLPPSGPATARQRIRQAAHLLGLAAGATGEAVGLSHRREQFGRPLAQWQGVALPLARQLVRIEAGRLLVRRAAALADSGAPEALLTRSAAEALATAAETALEAVRTAVHTAGVRGLTDATPLHLHYRLTRTEAVRLATPATLWHTAGSARLAELAGQ</sequence>
<evidence type="ECO:0000313" key="10">
    <source>
        <dbReference type="EMBL" id="GAA1083383.1"/>
    </source>
</evidence>
<evidence type="ECO:0000256" key="2">
    <source>
        <dbReference type="ARBA" id="ARBA00009347"/>
    </source>
</evidence>
<keyword evidence="5 6" id="KW-0560">Oxidoreductase</keyword>
<dbReference type="InterPro" id="IPR009100">
    <property type="entry name" value="AcylCoA_DH/oxidase_NM_dom_sf"/>
</dbReference>
<dbReference type="InterPro" id="IPR037069">
    <property type="entry name" value="AcylCoA_DH/ox_N_sf"/>
</dbReference>
<dbReference type="Pfam" id="PF00441">
    <property type="entry name" value="Acyl-CoA_dh_1"/>
    <property type="match status" value="2"/>
</dbReference>
<comment type="similarity">
    <text evidence="2 6">Belongs to the acyl-CoA dehydrogenase family.</text>
</comment>
<feature type="domain" description="Acyl-CoA dehydrogenase/oxidase C-terminal" evidence="7">
    <location>
        <begin position="512"/>
        <end position="632"/>
    </location>
</feature>
<reference evidence="11" key="1">
    <citation type="journal article" date="2019" name="Int. J. Syst. Evol. Microbiol.">
        <title>The Global Catalogue of Microorganisms (GCM) 10K type strain sequencing project: providing services to taxonomists for standard genome sequencing and annotation.</title>
        <authorList>
            <consortium name="The Broad Institute Genomics Platform"/>
            <consortium name="The Broad Institute Genome Sequencing Center for Infectious Disease"/>
            <person name="Wu L."/>
            <person name="Ma J."/>
        </authorList>
    </citation>
    <scope>NUCLEOTIDE SEQUENCE [LARGE SCALE GENOMIC DNA]</scope>
    <source>
        <strain evidence="11">JCM 13002</strain>
    </source>
</reference>
<dbReference type="InterPro" id="IPR006091">
    <property type="entry name" value="Acyl-CoA_Oxase/DH_mid-dom"/>
</dbReference>
<evidence type="ECO:0000259" key="7">
    <source>
        <dbReference type="Pfam" id="PF00441"/>
    </source>
</evidence>
<evidence type="ECO:0000256" key="3">
    <source>
        <dbReference type="ARBA" id="ARBA00022630"/>
    </source>
</evidence>
<dbReference type="PANTHER" id="PTHR43292:SF3">
    <property type="entry name" value="ACYL-COA DEHYDROGENASE FADE29"/>
    <property type="match status" value="1"/>
</dbReference>
<proteinExistence type="inferred from homology"/>
<dbReference type="SUPFAM" id="SSF47203">
    <property type="entry name" value="Acyl-CoA dehydrogenase C-terminal domain-like"/>
    <property type="match status" value="2"/>
</dbReference>
<dbReference type="SUPFAM" id="SSF56645">
    <property type="entry name" value="Acyl-CoA dehydrogenase NM domain-like"/>
    <property type="match status" value="2"/>
</dbReference>
<dbReference type="PANTHER" id="PTHR43292">
    <property type="entry name" value="ACYL-COA DEHYDROGENASE"/>
    <property type="match status" value="1"/>
</dbReference>
<evidence type="ECO:0000259" key="8">
    <source>
        <dbReference type="Pfam" id="PF02770"/>
    </source>
</evidence>
<gene>
    <name evidence="10" type="ORF">GCM10009663_28290</name>
</gene>
<evidence type="ECO:0000256" key="1">
    <source>
        <dbReference type="ARBA" id="ARBA00001974"/>
    </source>
</evidence>
<feature type="domain" description="Acyl-CoA dehydrogenase/oxidase N-terminal" evidence="9">
    <location>
        <begin position="390"/>
        <end position="465"/>
    </location>
</feature>
<evidence type="ECO:0000256" key="4">
    <source>
        <dbReference type="ARBA" id="ARBA00022827"/>
    </source>
</evidence>
<dbReference type="Pfam" id="PF02770">
    <property type="entry name" value="Acyl-CoA_dh_M"/>
    <property type="match status" value="1"/>
</dbReference>
<dbReference type="InterPro" id="IPR052161">
    <property type="entry name" value="Mycobact_Acyl-CoA_DH"/>
</dbReference>
<evidence type="ECO:0008006" key="12">
    <source>
        <dbReference type="Google" id="ProtNLM"/>
    </source>
</evidence>
<dbReference type="EMBL" id="BAAALD010000022">
    <property type="protein sequence ID" value="GAA1083383.1"/>
    <property type="molecule type" value="Genomic_DNA"/>
</dbReference>
<organism evidence="10 11">
    <name type="scientific">Kitasatospora arboriphila</name>
    <dbReference type="NCBI Taxonomy" id="258052"/>
    <lineage>
        <taxon>Bacteria</taxon>
        <taxon>Bacillati</taxon>
        <taxon>Actinomycetota</taxon>
        <taxon>Actinomycetes</taxon>
        <taxon>Kitasatosporales</taxon>
        <taxon>Streptomycetaceae</taxon>
        <taxon>Kitasatospora</taxon>
    </lineage>
</organism>
<feature type="domain" description="Acyl-CoA dehydrogenase/oxidase C-terminal" evidence="7">
    <location>
        <begin position="242"/>
        <end position="377"/>
    </location>
</feature>
<evidence type="ECO:0000256" key="6">
    <source>
        <dbReference type="RuleBase" id="RU362125"/>
    </source>
</evidence>
<keyword evidence="4 6" id="KW-0274">FAD</keyword>
<dbReference type="InterPro" id="IPR036250">
    <property type="entry name" value="AcylCo_DH-like_C"/>
</dbReference>
<evidence type="ECO:0000256" key="5">
    <source>
        <dbReference type="ARBA" id="ARBA00023002"/>
    </source>
</evidence>
<keyword evidence="11" id="KW-1185">Reference proteome</keyword>
<dbReference type="Gene3D" id="1.10.540.10">
    <property type="entry name" value="Acyl-CoA dehydrogenase/oxidase, N-terminal domain"/>
    <property type="match status" value="2"/>
</dbReference>
<dbReference type="Gene3D" id="2.40.110.10">
    <property type="entry name" value="Butyryl-CoA Dehydrogenase, subunit A, domain 2"/>
    <property type="match status" value="1"/>
</dbReference>
<comment type="caution">
    <text evidence="10">The sequence shown here is derived from an EMBL/GenBank/DDBJ whole genome shotgun (WGS) entry which is preliminary data.</text>
</comment>
<evidence type="ECO:0000259" key="9">
    <source>
        <dbReference type="Pfam" id="PF02771"/>
    </source>
</evidence>
<dbReference type="InterPro" id="IPR046373">
    <property type="entry name" value="Acyl-CoA_Oxase/DH_mid-dom_sf"/>
</dbReference>
<comment type="cofactor">
    <cofactor evidence="1 6">
        <name>FAD</name>
        <dbReference type="ChEBI" id="CHEBI:57692"/>
    </cofactor>
</comment>
<feature type="domain" description="Acyl-CoA oxidase/dehydrogenase middle" evidence="8">
    <location>
        <begin position="132"/>
        <end position="212"/>
    </location>
</feature>
<dbReference type="Proteomes" id="UP001499987">
    <property type="component" value="Unassembled WGS sequence"/>
</dbReference>
<dbReference type="Gene3D" id="1.20.140.10">
    <property type="entry name" value="Butyryl-CoA Dehydrogenase, subunit A, domain 3"/>
    <property type="match status" value="2"/>
</dbReference>
<accession>A0ABP4E044</accession>